<dbReference type="FunFam" id="3.30.200.20:FF:000003">
    <property type="entry name" value="Non-specific serine/threonine protein kinase"/>
    <property type="match status" value="1"/>
</dbReference>
<keyword evidence="4" id="KW-0547">Nucleotide-binding</keyword>
<dbReference type="SUPFAM" id="SSF56112">
    <property type="entry name" value="Protein kinase-like (PK-like)"/>
    <property type="match status" value="1"/>
</dbReference>
<gene>
    <name evidence="10" type="ORF">PACLA_8A008040</name>
</gene>
<evidence type="ECO:0000256" key="6">
    <source>
        <dbReference type="ARBA" id="ARBA00022840"/>
    </source>
</evidence>
<dbReference type="InterPro" id="IPR000719">
    <property type="entry name" value="Prot_kinase_dom"/>
</dbReference>
<dbReference type="GO" id="GO:0005524">
    <property type="term" value="F:ATP binding"/>
    <property type="evidence" value="ECO:0007669"/>
    <property type="project" value="UniProtKB-UniRule"/>
</dbReference>
<dbReference type="GO" id="GO:0035556">
    <property type="term" value="P:intracellular signal transduction"/>
    <property type="evidence" value="ECO:0007669"/>
    <property type="project" value="TreeGrafter"/>
</dbReference>
<evidence type="ECO:0000313" key="11">
    <source>
        <dbReference type="Proteomes" id="UP001152795"/>
    </source>
</evidence>
<comment type="catalytic activity">
    <reaction evidence="8">
        <text>L-seryl-[protein] + ATP = O-phospho-L-seryl-[protein] + ADP + H(+)</text>
        <dbReference type="Rhea" id="RHEA:17989"/>
        <dbReference type="Rhea" id="RHEA-COMP:9863"/>
        <dbReference type="Rhea" id="RHEA-COMP:11604"/>
        <dbReference type="ChEBI" id="CHEBI:15378"/>
        <dbReference type="ChEBI" id="CHEBI:29999"/>
        <dbReference type="ChEBI" id="CHEBI:30616"/>
        <dbReference type="ChEBI" id="CHEBI:83421"/>
        <dbReference type="ChEBI" id="CHEBI:456216"/>
        <dbReference type="EC" id="2.7.11.1"/>
    </reaction>
</comment>
<evidence type="ECO:0000259" key="9">
    <source>
        <dbReference type="PROSITE" id="PS50011"/>
    </source>
</evidence>
<evidence type="ECO:0000256" key="2">
    <source>
        <dbReference type="ARBA" id="ARBA00022527"/>
    </source>
</evidence>
<evidence type="ECO:0000313" key="10">
    <source>
        <dbReference type="EMBL" id="CAB4015318.1"/>
    </source>
</evidence>
<name>A0A7D9ETR9_PARCT</name>
<dbReference type="GO" id="GO:0005737">
    <property type="term" value="C:cytoplasm"/>
    <property type="evidence" value="ECO:0007669"/>
    <property type="project" value="TreeGrafter"/>
</dbReference>
<dbReference type="OrthoDB" id="5984868at2759"/>
<dbReference type="PANTHER" id="PTHR24346">
    <property type="entry name" value="MAP/MICROTUBULE AFFINITY-REGULATING KINASE"/>
    <property type="match status" value="1"/>
</dbReference>
<keyword evidence="5 10" id="KW-0418">Kinase</keyword>
<dbReference type="PROSITE" id="PS00107">
    <property type="entry name" value="PROTEIN_KINASE_ATP"/>
    <property type="match status" value="1"/>
</dbReference>
<evidence type="ECO:0000256" key="8">
    <source>
        <dbReference type="ARBA" id="ARBA00048679"/>
    </source>
</evidence>
<evidence type="ECO:0000256" key="4">
    <source>
        <dbReference type="ARBA" id="ARBA00022741"/>
    </source>
</evidence>
<dbReference type="PROSITE" id="PS50011">
    <property type="entry name" value="PROTEIN_KINASE_DOM"/>
    <property type="match status" value="1"/>
</dbReference>
<comment type="caution">
    <text evidence="10">The sequence shown here is derived from an EMBL/GenBank/DDBJ whole genome shotgun (WGS) entry which is preliminary data.</text>
</comment>
<feature type="domain" description="Protein kinase" evidence="9">
    <location>
        <begin position="14"/>
        <end position="101"/>
    </location>
</feature>
<dbReference type="Gene3D" id="1.10.510.10">
    <property type="entry name" value="Transferase(Phosphotransferase) domain 1"/>
    <property type="match status" value="1"/>
</dbReference>
<keyword evidence="2" id="KW-0723">Serine/threonine-protein kinase</keyword>
<proteinExistence type="predicted"/>
<evidence type="ECO:0000256" key="5">
    <source>
        <dbReference type="ARBA" id="ARBA00022777"/>
    </source>
</evidence>
<dbReference type="InterPro" id="IPR017441">
    <property type="entry name" value="Protein_kinase_ATP_BS"/>
</dbReference>
<dbReference type="Proteomes" id="UP001152795">
    <property type="component" value="Unassembled WGS sequence"/>
</dbReference>
<dbReference type="AlphaFoldDB" id="A0A7D9ETR9"/>
<keyword evidence="3" id="KW-0808">Transferase</keyword>
<accession>A0A7D9ETR9</accession>
<evidence type="ECO:0000256" key="3">
    <source>
        <dbReference type="ARBA" id="ARBA00022679"/>
    </source>
</evidence>
<dbReference type="PANTHER" id="PTHR24346:SF30">
    <property type="entry name" value="MATERNAL EMBRYONIC LEUCINE ZIPPER KINASE"/>
    <property type="match status" value="1"/>
</dbReference>
<keyword evidence="6" id="KW-0067">ATP-binding</keyword>
<dbReference type="EMBL" id="CACRXK020008669">
    <property type="protein sequence ID" value="CAB4015318.1"/>
    <property type="molecule type" value="Genomic_DNA"/>
</dbReference>
<protein>
    <recommendedName>
        <fullName evidence="1">non-specific serine/threonine protein kinase</fullName>
        <ecNumber evidence="1">2.7.11.1</ecNumber>
    </recommendedName>
</protein>
<dbReference type="Pfam" id="PF00069">
    <property type="entry name" value="Pkinase"/>
    <property type="match status" value="1"/>
</dbReference>
<evidence type="ECO:0000256" key="1">
    <source>
        <dbReference type="ARBA" id="ARBA00012513"/>
    </source>
</evidence>
<sequence length="101" mass="11639">MPDTVYPDELKDVYDIQETIGSGGFAKVKLATHRLTNEKVAIKMMTKEALAHDLPRVYTEIATMKELCHQNICQLYEVVETEAEIFMILEVLVYDNKEVQF</sequence>
<comment type="catalytic activity">
    <reaction evidence="7">
        <text>L-threonyl-[protein] + ATP = O-phospho-L-threonyl-[protein] + ADP + H(+)</text>
        <dbReference type="Rhea" id="RHEA:46608"/>
        <dbReference type="Rhea" id="RHEA-COMP:11060"/>
        <dbReference type="Rhea" id="RHEA-COMP:11605"/>
        <dbReference type="ChEBI" id="CHEBI:15378"/>
        <dbReference type="ChEBI" id="CHEBI:30013"/>
        <dbReference type="ChEBI" id="CHEBI:30616"/>
        <dbReference type="ChEBI" id="CHEBI:61977"/>
        <dbReference type="ChEBI" id="CHEBI:456216"/>
        <dbReference type="EC" id="2.7.11.1"/>
    </reaction>
</comment>
<keyword evidence="11" id="KW-1185">Reference proteome</keyword>
<dbReference type="EC" id="2.7.11.1" evidence="1"/>
<organism evidence="10 11">
    <name type="scientific">Paramuricea clavata</name>
    <name type="common">Red gorgonian</name>
    <name type="synonym">Violescent sea-whip</name>
    <dbReference type="NCBI Taxonomy" id="317549"/>
    <lineage>
        <taxon>Eukaryota</taxon>
        <taxon>Metazoa</taxon>
        <taxon>Cnidaria</taxon>
        <taxon>Anthozoa</taxon>
        <taxon>Octocorallia</taxon>
        <taxon>Malacalcyonacea</taxon>
        <taxon>Plexauridae</taxon>
        <taxon>Paramuricea</taxon>
    </lineage>
</organism>
<dbReference type="GO" id="GO:0004674">
    <property type="term" value="F:protein serine/threonine kinase activity"/>
    <property type="evidence" value="ECO:0007669"/>
    <property type="project" value="UniProtKB-KW"/>
</dbReference>
<reference evidence="10" key="1">
    <citation type="submission" date="2020-04" db="EMBL/GenBank/DDBJ databases">
        <authorList>
            <person name="Alioto T."/>
            <person name="Alioto T."/>
            <person name="Gomez Garrido J."/>
        </authorList>
    </citation>
    <scope>NUCLEOTIDE SEQUENCE</scope>
    <source>
        <strain evidence="10">A484AB</strain>
    </source>
</reference>
<evidence type="ECO:0000256" key="7">
    <source>
        <dbReference type="ARBA" id="ARBA00047899"/>
    </source>
</evidence>
<dbReference type="FunFam" id="1.10.510.10:FF:000571">
    <property type="entry name" value="Maternal embryonic leucine zipper kinase"/>
    <property type="match status" value="1"/>
</dbReference>
<dbReference type="InterPro" id="IPR011009">
    <property type="entry name" value="Kinase-like_dom_sf"/>
</dbReference>